<comment type="caution">
    <text evidence="2">The sequence shown here is derived from an EMBL/GenBank/DDBJ whole genome shotgun (WGS) entry which is preliminary data.</text>
</comment>
<name>A0A8K1CAN3_PYTOL</name>
<feature type="region of interest" description="Disordered" evidence="1">
    <location>
        <begin position="71"/>
        <end position="97"/>
    </location>
</feature>
<feature type="compositionally biased region" description="Basic and acidic residues" evidence="1">
    <location>
        <begin position="85"/>
        <end position="97"/>
    </location>
</feature>
<keyword evidence="3" id="KW-1185">Reference proteome</keyword>
<gene>
    <name evidence="2" type="ORF">Poli38472_004880</name>
</gene>
<reference evidence="2" key="1">
    <citation type="submission" date="2019-03" db="EMBL/GenBank/DDBJ databases">
        <title>Long read genome sequence of the mycoparasitic Pythium oligandrum ATCC 38472 isolated from sugarbeet rhizosphere.</title>
        <authorList>
            <person name="Gaulin E."/>
        </authorList>
    </citation>
    <scope>NUCLEOTIDE SEQUENCE</scope>
    <source>
        <strain evidence="2">ATCC 38472_TT</strain>
    </source>
</reference>
<evidence type="ECO:0000313" key="2">
    <source>
        <dbReference type="EMBL" id="TMW59811.1"/>
    </source>
</evidence>
<evidence type="ECO:0008006" key="4">
    <source>
        <dbReference type="Google" id="ProtNLM"/>
    </source>
</evidence>
<organism evidence="2 3">
    <name type="scientific">Pythium oligandrum</name>
    <name type="common">Mycoparasitic fungus</name>
    <dbReference type="NCBI Taxonomy" id="41045"/>
    <lineage>
        <taxon>Eukaryota</taxon>
        <taxon>Sar</taxon>
        <taxon>Stramenopiles</taxon>
        <taxon>Oomycota</taxon>
        <taxon>Peronosporomycetes</taxon>
        <taxon>Pythiales</taxon>
        <taxon>Pythiaceae</taxon>
        <taxon>Pythium</taxon>
    </lineage>
</organism>
<dbReference type="PANTHER" id="PTHR35796:SF3">
    <property type="entry name" value="BHLH DOMAIN-CONTAINING PROTEIN"/>
    <property type="match status" value="1"/>
</dbReference>
<dbReference type="OrthoDB" id="75145at2759"/>
<protein>
    <recommendedName>
        <fullName evidence="4">M96 mating-specific protein family</fullName>
    </recommendedName>
</protein>
<dbReference type="AlphaFoldDB" id="A0A8K1CAN3"/>
<dbReference type="Proteomes" id="UP000794436">
    <property type="component" value="Unassembled WGS sequence"/>
</dbReference>
<evidence type="ECO:0000256" key="1">
    <source>
        <dbReference type="SAM" id="MobiDB-lite"/>
    </source>
</evidence>
<proteinExistence type="predicted"/>
<accession>A0A8K1CAN3</accession>
<dbReference type="PANTHER" id="PTHR35796">
    <property type="entry name" value="HYPOTHETICAL CYTOSOLIC PROTEIN"/>
    <property type="match status" value="1"/>
</dbReference>
<sequence>MRPSSPIASLSAALAFLGDNALDDVEVENLGARELLGAADDSLDFLASLDALDVPAIDNVPSDYQHRPMETHLSDSQHAVSTEIKTPKEKKKDMRTSRREELIYLRSTVAALEGQLDKLRQQRQDPEKPSADSLVVSSMWKGVASRQHEQRQNAEVENTKLRAMLEENIRIAKALERLLRKRSCLELIPTPISVVPKKRTLANRSTSPLVQDDIMGELSDSLIGMYEQVDTVLKSNRFRGSQPVRDFGLRTDAGTGTSVEIVETRVMPFNYKATAAAMWELSLRPESCSGGHRISSIETHVATSNMISRSITSTFATPQMQSEFGAKMVERRFDEADRVVFVLHLLKEPKVVAGKPMDGIVLRHRGWVVVEQGPGDSSIMKVFHIGTPEIYDAVAGHRKMVGELTNFVLQTVDMHLDLDQRELENLLLQHSTAQYNGNEV</sequence>
<dbReference type="EMBL" id="SPLM01000109">
    <property type="protein sequence ID" value="TMW59811.1"/>
    <property type="molecule type" value="Genomic_DNA"/>
</dbReference>
<evidence type="ECO:0000313" key="3">
    <source>
        <dbReference type="Proteomes" id="UP000794436"/>
    </source>
</evidence>